<proteinExistence type="predicted"/>
<feature type="non-terminal residue" evidence="3">
    <location>
        <position position="153"/>
    </location>
</feature>
<dbReference type="SUPFAM" id="SSF52058">
    <property type="entry name" value="L domain-like"/>
    <property type="match status" value="1"/>
</dbReference>
<dbReference type="Pfam" id="PF13855">
    <property type="entry name" value="LRR_8"/>
    <property type="match status" value="1"/>
</dbReference>
<reference evidence="3 4" key="1">
    <citation type="submission" date="2017-03" db="EMBL/GenBank/DDBJ databases">
        <title>Genome of the blue death feigning beetle - Asbolus verrucosus.</title>
        <authorList>
            <person name="Rider S.D."/>
        </authorList>
    </citation>
    <scope>NUCLEOTIDE SEQUENCE [LARGE SCALE GENOMIC DNA]</scope>
    <source>
        <strain evidence="3">Butters</strain>
        <tissue evidence="3">Head and leg muscle</tissue>
    </source>
</reference>
<organism evidence="3 4">
    <name type="scientific">Asbolus verrucosus</name>
    <name type="common">Desert ironclad beetle</name>
    <dbReference type="NCBI Taxonomy" id="1661398"/>
    <lineage>
        <taxon>Eukaryota</taxon>
        <taxon>Metazoa</taxon>
        <taxon>Ecdysozoa</taxon>
        <taxon>Arthropoda</taxon>
        <taxon>Hexapoda</taxon>
        <taxon>Insecta</taxon>
        <taxon>Pterygota</taxon>
        <taxon>Neoptera</taxon>
        <taxon>Endopterygota</taxon>
        <taxon>Coleoptera</taxon>
        <taxon>Polyphaga</taxon>
        <taxon>Cucujiformia</taxon>
        <taxon>Tenebrionidae</taxon>
        <taxon>Pimeliinae</taxon>
        <taxon>Asbolus</taxon>
    </lineage>
</organism>
<keyword evidence="2" id="KW-0677">Repeat</keyword>
<dbReference type="EMBL" id="QDEB01008017">
    <property type="protein sequence ID" value="RZC42437.1"/>
    <property type="molecule type" value="Genomic_DNA"/>
</dbReference>
<keyword evidence="4" id="KW-1185">Reference proteome</keyword>
<dbReference type="InterPro" id="IPR032675">
    <property type="entry name" value="LRR_dom_sf"/>
</dbReference>
<dbReference type="Gene3D" id="3.80.10.10">
    <property type="entry name" value="Ribonuclease Inhibitor"/>
    <property type="match status" value="1"/>
</dbReference>
<gene>
    <name evidence="3" type="ORF">BDFB_000582</name>
</gene>
<name>A0A482WC77_ASBVE</name>
<dbReference type="PANTHER" id="PTHR24366:SF170">
    <property type="entry name" value="RE50361P"/>
    <property type="match status" value="1"/>
</dbReference>
<dbReference type="Proteomes" id="UP000292052">
    <property type="component" value="Unassembled WGS sequence"/>
</dbReference>
<dbReference type="AlphaFoldDB" id="A0A482WC77"/>
<dbReference type="OrthoDB" id="676979at2759"/>
<sequence>MAVKNKIKNASRELIYALYELLVATRVNQKFERLTREFLREATKLHELTIRNCHLGTIDADAFDNQQELEILSFNFNKIRYFENGTFKSLQKLKILELHHNKFVDFNLEQFRGLVSLEILGLPSNFLRNIRNSRDLLEAFPNLKKMEVKKKDL</sequence>
<dbReference type="STRING" id="1661398.A0A482WC77"/>
<keyword evidence="1" id="KW-0433">Leucine-rich repeat</keyword>
<evidence type="ECO:0000256" key="2">
    <source>
        <dbReference type="ARBA" id="ARBA00022737"/>
    </source>
</evidence>
<evidence type="ECO:0000313" key="4">
    <source>
        <dbReference type="Proteomes" id="UP000292052"/>
    </source>
</evidence>
<evidence type="ECO:0000256" key="1">
    <source>
        <dbReference type="ARBA" id="ARBA00022614"/>
    </source>
</evidence>
<protein>
    <submittedName>
        <fullName evidence="3">LRR 8 domain containing protein</fullName>
    </submittedName>
</protein>
<comment type="caution">
    <text evidence="3">The sequence shown here is derived from an EMBL/GenBank/DDBJ whole genome shotgun (WGS) entry which is preliminary data.</text>
</comment>
<accession>A0A482WC77</accession>
<dbReference type="PANTHER" id="PTHR24366">
    <property type="entry name" value="IG(IMMUNOGLOBULIN) AND LRR(LEUCINE RICH REPEAT) DOMAINS"/>
    <property type="match status" value="1"/>
</dbReference>
<dbReference type="InterPro" id="IPR001611">
    <property type="entry name" value="Leu-rich_rpt"/>
</dbReference>
<evidence type="ECO:0000313" key="3">
    <source>
        <dbReference type="EMBL" id="RZC42437.1"/>
    </source>
</evidence>